<sequence length="182" mass="20932">MEYALKLPPIDKPKGLYLKLGFWYFKKMIGKVITPAKVIYTRAPRLMKVASVFYKIQQRAPLSEELKLLCHALVSEINGCTFCLDIAQAYAIRQHNSLQKFGQLVNFDNNPLFTPQERACLQYVKEVTLHQGVSDEVFKELRRHFSEEQIIYITFLCASEIYYNTMNLALGIGSDGLCAIQR</sequence>
<gene>
    <name evidence="1" type="ORF">F0L74_30935</name>
</gene>
<keyword evidence="2" id="KW-1185">Reference proteome</keyword>
<protein>
    <submittedName>
        <fullName evidence="1">Carboxymuconolactone decarboxylase family protein</fullName>
    </submittedName>
</protein>
<name>A0A5B2VQU6_9BACT</name>
<dbReference type="InterPro" id="IPR029032">
    <property type="entry name" value="AhpD-like"/>
</dbReference>
<reference evidence="1 2" key="2">
    <citation type="submission" date="2019-09" db="EMBL/GenBank/DDBJ databases">
        <authorList>
            <person name="Jin C."/>
        </authorList>
    </citation>
    <scope>NUCLEOTIDE SEQUENCE [LARGE SCALE GENOMIC DNA]</scope>
    <source>
        <strain evidence="1 2">BN140078</strain>
    </source>
</reference>
<reference evidence="1 2" key="1">
    <citation type="submission" date="2019-09" db="EMBL/GenBank/DDBJ databases">
        <title>Chitinophaga ginsengihumi sp. nov., isolated from soil of ginseng rhizosphere.</title>
        <authorList>
            <person name="Lee J."/>
        </authorList>
    </citation>
    <scope>NUCLEOTIDE SEQUENCE [LARGE SCALE GENOMIC DNA]</scope>
    <source>
        <strain evidence="1 2">BN140078</strain>
    </source>
</reference>
<proteinExistence type="predicted"/>
<dbReference type="PANTHER" id="PTHR35446:SF2">
    <property type="entry name" value="CARBOXYMUCONOLACTONE DECARBOXYLASE-LIKE DOMAIN-CONTAINING PROTEIN"/>
    <property type="match status" value="1"/>
</dbReference>
<dbReference type="EMBL" id="VUOC01000004">
    <property type="protein sequence ID" value="KAA2240567.1"/>
    <property type="molecule type" value="Genomic_DNA"/>
</dbReference>
<evidence type="ECO:0000313" key="2">
    <source>
        <dbReference type="Proteomes" id="UP000324611"/>
    </source>
</evidence>
<dbReference type="RefSeq" id="WP_149841745.1">
    <property type="nucleotide sequence ID" value="NZ_VUOC01000004.1"/>
</dbReference>
<accession>A0A5B2VQU6</accession>
<dbReference type="PANTHER" id="PTHR35446">
    <property type="entry name" value="SI:CH211-175M2.5"/>
    <property type="match status" value="1"/>
</dbReference>
<dbReference type="SUPFAM" id="SSF69118">
    <property type="entry name" value="AhpD-like"/>
    <property type="match status" value="1"/>
</dbReference>
<organism evidence="1 2">
    <name type="scientific">Chitinophaga agrisoli</name>
    <dbReference type="NCBI Taxonomy" id="2607653"/>
    <lineage>
        <taxon>Bacteria</taxon>
        <taxon>Pseudomonadati</taxon>
        <taxon>Bacteroidota</taxon>
        <taxon>Chitinophagia</taxon>
        <taxon>Chitinophagales</taxon>
        <taxon>Chitinophagaceae</taxon>
        <taxon>Chitinophaga</taxon>
    </lineage>
</organism>
<dbReference type="Gene3D" id="1.20.1290.10">
    <property type="entry name" value="AhpD-like"/>
    <property type="match status" value="1"/>
</dbReference>
<evidence type="ECO:0000313" key="1">
    <source>
        <dbReference type="EMBL" id="KAA2240567.1"/>
    </source>
</evidence>
<comment type="caution">
    <text evidence="1">The sequence shown here is derived from an EMBL/GenBank/DDBJ whole genome shotgun (WGS) entry which is preliminary data.</text>
</comment>
<dbReference type="AlphaFoldDB" id="A0A5B2VQU6"/>
<dbReference type="Proteomes" id="UP000324611">
    <property type="component" value="Unassembled WGS sequence"/>
</dbReference>